<dbReference type="FunFam" id="1.10.510.10:FF:000059">
    <property type="entry name" value="Casein kinase II subunit alpha"/>
    <property type="match status" value="1"/>
</dbReference>
<evidence type="ECO:0000256" key="7">
    <source>
        <dbReference type="ARBA" id="ARBA00022679"/>
    </source>
</evidence>
<evidence type="ECO:0000256" key="1">
    <source>
        <dbReference type="ARBA" id="ARBA00003747"/>
    </source>
</evidence>
<comment type="subunit">
    <text evidence="2">Component of the EKC/KEOPS complex composed of at least BUD32, CGI121, GON7, KAE1 and PCC1; the whole complex dimerizes.</text>
</comment>
<keyword evidence="6" id="KW-0723">Serine/threonine-protein kinase</keyword>
<evidence type="ECO:0000256" key="11">
    <source>
        <dbReference type="ARBA" id="ARBA00030980"/>
    </source>
</evidence>
<dbReference type="GO" id="GO:0005524">
    <property type="term" value="F:ATP binding"/>
    <property type="evidence" value="ECO:0007669"/>
    <property type="project" value="UniProtKB-UniRule"/>
</dbReference>
<name>A0A4E9DSP5_GIBZA</name>
<dbReference type="SMART" id="SM00219">
    <property type="entry name" value="TyrKc"/>
    <property type="match status" value="1"/>
</dbReference>
<dbReference type="InterPro" id="IPR045216">
    <property type="entry name" value="CK2_alpha"/>
</dbReference>
<evidence type="ECO:0000256" key="12">
    <source>
        <dbReference type="ARBA" id="ARBA00033194"/>
    </source>
</evidence>
<evidence type="ECO:0000256" key="10">
    <source>
        <dbReference type="ARBA" id="ARBA00022840"/>
    </source>
</evidence>
<dbReference type="InterPro" id="IPR020635">
    <property type="entry name" value="Tyr_kinase_cat_dom"/>
</dbReference>
<evidence type="ECO:0000256" key="8">
    <source>
        <dbReference type="ARBA" id="ARBA00022741"/>
    </source>
</evidence>
<evidence type="ECO:0000256" key="9">
    <source>
        <dbReference type="ARBA" id="ARBA00022777"/>
    </source>
</evidence>
<organism evidence="18">
    <name type="scientific">Gibberella zeae</name>
    <name type="common">Wheat head blight fungus</name>
    <name type="synonym">Fusarium graminearum</name>
    <dbReference type="NCBI Taxonomy" id="5518"/>
    <lineage>
        <taxon>Eukaryota</taxon>
        <taxon>Fungi</taxon>
        <taxon>Dikarya</taxon>
        <taxon>Ascomycota</taxon>
        <taxon>Pezizomycotina</taxon>
        <taxon>Sordariomycetes</taxon>
        <taxon>Hypocreomycetidae</taxon>
        <taxon>Hypocreales</taxon>
        <taxon>Nectriaceae</taxon>
        <taxon>Fusarium</taxon>
    </lineage>
</organism>
<dbReference type="GO" id="GO:0005634">
    <property type="term" value="C:nucleus"/>
    <property type="evidence" value="ECO:0007669"/>
    <property type="project" value="TreeGrafter"/>
</dbReference>
<evidence type="ECO:0000259" key="17">
    <source>
        <dbReference type="PROSITE" id="PS50011"/>
    </source>
</evidence>
<gene>
    <name evidence="18" type="ORF">FUG_LOCUS211516</name>
</gene>
<dbReference type="PROSITE" id="PS00109">
    <property type="entry name" value="PROTEIN_KINASE_TYR"/>
    <property type="match status" value="1"/>
</dbReference>
<accession>A0A4E9DSP5</accession>
<feature type="domain" description="Protein kinase" evidence="17">
    <location>
        <begin position="19"/>
        <end position="301"/>
    </location>
</feature>
<protein>
    <recommendedName>
        <fullName evidence="5">EKC/KEOPS complex subunit BUD32</fullName>
        <ecNumber evidence="3">2.7.11.1</ecNumber>
    </recommendedName>
    <alternativeName>
        <fullName evidence="11 12">Atypical Serine/threonine protein kinase BUD32</fullName>
    </alternativeName>
    <alternativeName>
        <fullName evidence="4">EKC/KEOPS complex subunit bud32</fullName>
    </alternativeName>
</protein>
<keyword evidence="8 15" id="KW-0547">Nucleotide-binding</keyword>
<feature type="region of interest" description="Disordered" evidence="16">
    <location>
        <begin position="1"/>
        <end position="22"/>
    </location>
</feature>
<sequence length="305" mass="34951">MAPLQPTVDPAQQDYYDLTSPSRRLGRGRHAVVVECRGRNDRMYAMKLFKEDSRDRITREIRILRFLGFGPNIIRIVDIVQGEEGADVGIVLEYVENIDYRTLYPRFTDSDIRYYTREILKALDFAHTLGVMHRDIRPQNVVIDHANKKLRLIGWGSAEFCSPGTEHDCCVGLNKPPEILLGYEQYGRGVDIWCLGNMLASMIFRKDPFFHGSSLLDQLVNIAKVLGTEKLYSLAEDLGIEMEPRELEALGHREETPWGTFVDSANDHLATEEGIDLVDRLLRYDPIERLTAGQALRCPYYRSLD</sequence>
<keyword evidence="9" id="KW-0418">Kinase</keyword>
<evidence type="ECO:0000256" key="15">
    <source>
        <dbReference type="PROSITE-ProRule" id="PRU10141"/>
    </source>
</evidence>
<dbReference type="PANTHER" id="PTHR24054">
    <property type="entry name" value="CASEIN KINASE II SUBUNIT ALPHA"/>
    <property type="match status" value="1"/>
</dbReference>
<dbReference type="AlphaFoldDB" id="A0A4E9DSP5"/>
<evidence type="ECO:0000256" key="5">
    <source>
        <dbReference type="ARBA" id="ARBA00019973"/>
    </source>
</evidence>
<dbReference type="EMBL" id="CAAKMV010000124">
    <property type="protein sequence ID" value="VIO56371.1"/>
    <property type="molecule type" value="Genomic_DNA"/>
</dbReference>
<dbReference type="GO" id="GO:0004713">
    <property type="term" value="F:protein tyrosine kinase activity"/>
    <property type="evidence" value="ECO:0007669"/>
    <property type="project" value="InterPro"/>
</dbReference>
<keyword evidence="10 15" id="KW-0067">ATP-binding</keyword>
<feature type="binding site" evidence="15">
    <location>
        <position position="47"/>
    </location>
    <ligand>
        <name>ATP</name>
        <dbReference type="ChEBI" id="CHEBI:30616"/>
    </ligand>
</feature>
<dbReference type="InterPro" id="IPR011009">
    <property type="entry name" value="Kinase-like_dom_sf"/>
</dbReference>
<evidence type="ECO:0000256" key="14">
    <source>
        <dbReference type="ARBA" id="ARBA00048679"/>
    </source>
</evidence>
<dbReference type="InterPro" id="IPR008266">
    <property type="entry name" value="Tyr_kinase_AS"/>
</dbReference>
<evidence type="ECO:0000256" key="6">
    <source>
        <dbReference type="ARBA" id="ARBA00022527"/>
    </source>
</evidence>
<dbReference type="SUPFAM" id="SSF56112">
    <property type="entry name" value="Protein kinase-like (PK-like)"/>
    <property type="match status" value="1"/>
</dbReference>
<reference evidence="18" key="1">
    <citation type="submission" date="2019-04" db="EMBL/GenBank/DDBJ databases">
        <authorList>
            <person name="Melise S."/>
            <person name="Noan J."/>
            <person name="Okalmin O."/>
        </authorList>
    </citation>
    <scope>NUCLEOTIDE SEQUENCE</scope>
    <source>
        <strain evidence="18">FN9</strain>
    </source>
</reference>
<dbReference type="Pfam" id="PF00069">
    <property type="entry name" value="Pkinase"/>
    <property type="match status" value="1"/>
</dbReference>
<evidence type="ECO:0000256" key="4">
    <source>
        <dbReference type="ARBA" id="ARBA00013948"/>
    </source>
</evidence>
<evidence type="ECO:0000256" key="16">
    <source>
        <dbReference type="SAM" id="MobiDB-lite"/>
    </source>
</evidence>
<comment type="catalytic activity">
    <reaction evidence="13">
        <text>L-threonyl-[protein] + ATP = O-phospho-L-threonyl-[protein] + ADP + H(+)</text>
        <dbReference type="Rhea" id="RHEA:46608"/>
        <dbReference type="Rhea" id="RHEA-COMP:11060"/>
        <dbReference type="Rhea" id="RHEA-COMP:11605"/>
        <dbReference type="ChEBI" id="CHEBI:15378"/>
        <dbReference type="ChEBI" id="CHEBI:30013"/>
        <dbReference type="ChEBI" id="CHEBI:30616"/>
        <dbReference type="ChEBI" id="CHEBI:61977"/>
        <dbReference type="ChEBI" id="CHEBI:456216"/>
        <dbReference type="EC" id="2.7.11.1"/>
    </reaction>
</comment>
<dbReference type="GO" id="GO:0051726">
    <property type="term" value="P:regulation of cell cycle"/>
    <property type="evidence" value="ECO:0007669"/>
    <property type="project" value="TreeGrafter"/>
</dbReference>
<evidence type="ECO:0000256" key="13">
    <source>
        <dbReference type="ARBA" id="ARBA00047899"/>
    </source>
</evidence>
<evidence type="ECO:0000313" key="18">
    <source>
        <dbReference type="EMBL" id="VIO56371.1"/>
    </source>
</evidence>
<dbReference type="PROSITE" id="PS50011">
    <property type="entry name" value="PROTEIN_KINASE_DOM"/>
    <property type="match status" value="1"/>
</dbReference>
<dbReference type="InterPro" id="IPR017441">
    <property type="entry name" value="Protein_kinase_ATP_BS"/>
</dbReference>
<dbReference type="Gene3D" id="1.10.510.10">
    <property type="entry name" value="Transferase(Phosphotransferase) domain 1"/>
    <property type="match status" value="1"/>
</dbReference>
<comment type="function">
    <text evidence="1">Component of the EKC/KEOPS complex that is required for the formation of a threonylcarbamoyl group on adenosine at position 37 (t(6)A37) in tRNAs that read codons beginning with adenine. The complex is probably involved in the transfer of the threonylcarbamoyl moiety of threonylcarbamoyl-AMP (TC-AMP) to the N6 group of A37. BUD32 has ATPase activity in the context of the EKC/KEOPS complex and likely plays a supporting role to the catalytic subunit KAE1. The EKC/KEOPS complex also promotes both telomere uncapping and telomere elongation. The complex is required for efficient recruitment of transcriptional coactivators.</text>
</comment>
<evidence type="ECO:0000256" key="3">
    <source>
        <dbReference type="ARBA" id="ARBA00012513"/>
    </source>
</evidence>
<keyword evidence="7" id="KW-0808">Transferase</keyword>
<dbReference type="GO" id="GO:0004674">
    <property type="term" value="F:protein serine/threonine kinase activity"/>
    <property type="evidence" value="ECO:0007669"/>
    <property type="project" value="UniProtKB-KW"/>
</dbReference>
<dbReference type="Gene3D" id="3.30.200.20">
    <property type="entry name" value="Phosphorylase Kinase, domain 1"/>
    <property type="match status" value="1"/>
</dbReference>
<comment type="catalytic activity">
    <reaction evidence="14">
        <text>L-seryl-[protein] + ATP = O-phospho-L-seryl-[protein] + ADP + H(+)</text>
        <dbReference type="Rhea" id="RHEA:17989"/>
        <dbReference type="Rhea" id="RHEA-COMP:9863"/>
        <dbReference type="Rhea" id="RHEA-COMP:11604"/>
        <dbReference type="ChEBI" id="CHEBI:15378"/>
        <dbReference type="ChEBI" id="CHEBI:29999"/>
        <dbReference type="ChEBI" id="CHEBI:30616"/>
        <dbReference type="ChEBI" id="CHEBI:83421"/>
        <dbReference type="ChEBI" id="CHEBI:456216"/>
        <dbReference type="EC" id="2.7.11.1"/>
    </reaction>
</comment>
<evidence type="ECO:0000256" key="2">
    <source>
        <dbReference type="ARBA" id="ARBA00011534"/>
    </source>
</evidence>
<dbReference type="GO" id="GO:0005829">
    <property type="term" value="C:cytosol"/>
    <property type="evidence" value="ECO:0007669"/>
    <property type="project" value="TreeGrafter"/>
</dbReference>
<proteinExistence type="predicted"/>
<dbReference type="InterPro" id="IPR000719">
    <property type="entry name" value="Prot_kinase_dom"/>
</dbReference>
<dbReference type="PROSITE" id="PS00107">
    <property type="entry name" value="PROTEIN_KINASE_ATP"/>
    <property type="match status" value="1"/>
</dbReference>
<dbReference type="PANTHER" id="PTHR24054:SF0">
    <property type="entry name" value="CASEIN KINASE II SUBUNIT ALPHA"/>
    <property type="match status" value="1"/>
</dbReference>
<dbReference type="CDD" id="cd14132">
    <property type="entry name" value="STKc_CK2_alpha"/>
    <property type="match status" value="1"/>
</dbReference>
<dbReference type="EC" id="2.7.11.1" evidence="3"/>
<dbReference type="GO" id="GO:0005956">
    <property type="term" value="C:protein kinase CK2 complex"/>
    <property type="evidence" value="ECO:0007669"/>
    <property type="project" value="TreeGrafter"/>
</dbReference>